<dbReference type="GO" id="GO:1902369">
    <property type="term" value="P:negative regulation of RNA catabolic process"/>
    <property type="evidence" value="ECO:0007669"/>
    <property type="project" value="TreeGrafter"/>
</dbReference>
<evidence type="ECO:0000313" key="4">
    <source>
        <dbReference type="EMBL" id="TPX50982.1"/>
    </source>
</evidence>
<dbReference type="AlphaFoldDB" id="A0A507DH30"/>
<reference evidence="4 5" key="1">
    <citation type="journal article" date="2019" name="Sci. Rep.">
        <title>Comparative genomics of chytrid fungi reveal insights into the obligate biotrophic and pathogenic lifestyle of Synchytrium endobioticum.</title>
        <authorList>
            <person name="van de Vossenberg B.T.L.H."/>
            <person name="Warris S."/>
            <person name="Nguyen H.D.T."/>
            <person name="van Gent-Pelzer M.P.E."/>
            <person name="Joly D.L."/>
            <person name="van de Geest H.C."/>
            <person name="Bonants P.J.M."/>
            <person name="Smith D.S."/>
            <person name="Levesque C.A."/>
            <person name="van der Lee T.A.J."/>
        </authorList>
    </citation>
    <scope>NUCLEOTIDE SEQUENCE [LARGE SCALE GENOMIC DNA]</scope>
    <source>
        <strain evidence="4 5">LEV6574</strain>
    </source>
</reference>
<dbReference type="InterPro" id="IPR011990">
    <property type="entry name" value="TPR-like_helical_dom_sf"/>
</dbReference>
<organism evidence="4 5">
    <name type="scientific">Synchytrium endobioticum</name>
    <dbReference type="NCBI Taxonomy" id="286115"/>
    <lineage>
        <taxon>Eukaryota</taxon>
        <taxon>Fungi</taxon>
        <taxon>Fungi incertae sedis</taxon>
        <taxon>Chytridiomycota</taxon>
        <taxon>Chytridiomycota incertae sedis</taxon>
        <taxon>Chytridiomycetes</taxon>
        <taxon>Synchytriales</taxon>
        <taxon>Synchytriaceae</taxon>
        <taxon>Synchytrium</taxon>
    </lineage>
</organism>
<dbReference type="GO" id="GO:0031048">
    <property type="term" value="P:regulatory ncRNA-mediated heterochromatin formation"/>
    <property type="evidence" value="ECO:0007669"/>
    <property type="project" value="TreeGrafter"/>
</dbReference>
<dbReference type="EMBL" id="QEAM01000010">
    <property type="protein sequence ID" value="TPX50982.1"/>
    <property type="molecule type" value="Genomic_DNA"/>
</dbReference>
<comment type="caution">
    <text evidence="4">The sequence shown here is derived from an EMBL/GenBank/DDBJ whole genome shotgun (WGS) entry which is preliminary data.</text>
</comment>
<dbReference type="GO" id="GO:0071013">
    <property type="term" value="C:catalytic step 2 spliceosome"/>
    <property type="evidence" value="ECO:0007669"/>
    <property type="project" value="TreeGrafter"/>
</dbReference>
<accession>A0A507DH30</accession>
<dbReference type="OrthoDB" id="297219at2759"/>
<name>A0A507DH30_9FUNG</name>
<dbReference type="PANTHER" id="PTHR13471:SF0">
    <property type="entry name" value="NUCLEAR EXOSOME REGULATOR NRDE2"/>
    <property type="match status" value="1"/>
</dbReference>
<dbReference type="SMART" id="SM00386">
    <property type="entry name" value="HAT"/>
    <property type="match status" value="4"/>
</dbReference>
<evidence type="ECO:0000256" key="3">
    <source>
        <dbReference type="ARBA" id="ARBA00023242"/>
    </source>
</evidence>
<dbReference type="GO" id="GO:0006396">
    <property type="term" value="P:RNA processing"/>
    <property type="evidence" value="ECO:0007669"/>
    <property type="project" value="InterPro"/>
</dbReference>
<comment type="similarity">
    <text evidence="2">Belongs to the NRDE2 family.</text>
</comment>
<sequence length="491" mass="56238">MLDSSIHMETVLSPLFESGSHGSKETEDVVWKRPAVYEFPIRSFPLSASTVFAMERWFGVLQGKDVKSLERHAIGRIDFIRNVFALVSPTFPNDVILQNTYLLFESLANPQSAYKLAKNLLKNDRMNLGLWNAYAQSELLRGKVDEARRVYMNSIPLSLSSKALMEESSFLYRMLAELELRVNPARAVAVILASAEQQSNIRYDEFDDKTYPATRILKAQNVFGQQISQMLQLADASTLLHPTKSPLHLVYLKSLLENLVSSIEVACETYQGAISVLGAREESLDLVTEMLYEDCTHIIHRHMLSSDTGFRPSVLRNMLERALEKFPHNIIFHSLYVLNESRTQIEGRVKKMLHDAESKHPSHVIWSFHLWTELQLRPQRNLHYIRSIFENALSCSTSRHSVALWYNYFLFELQEANYEKAKRIVSEAVVACPWSKEMALLAVERLGGILNNDEISAMVEIMKRRDLRIRQSVDDYNLVMAPDEAVTEHGV</sequence>
<evidence type="ECO:0000256" key="2">
    <source>
        <dbReference type="ARBA" id="ARBA00009265"/>
    </source>
</evidence>
<proteinExistence type="inferred from homology"/>
<keyword evidence="3" id="KW-0539">Nucleus</keyword>
<dbReference type="Gene3D" id="1.25.40.10">
    <property type="entry name" value="Tetratricopeptide repeat domain"/>
    <property type="match status" value="2"/>
</dbReference>
<dbReference type="PANTHER" id="PTHR13471">
    <property type="entry name" value="TETRATRICOPEPTIDE-LIKE HELICAL"/>
    <property type="match status" value="1"/>
</dbReference>
<evidence type="ECO:0008006" key="6">
    <source>
        <dbReference type="Google" id="ProtNLM"/>
    </source>
</evidence>
<dbReference type="SUPFAM" id="SSF48452">
    <property type="entry name" value="TPR-like"/>
    <property type="match status" value="1"/>
</dbReference>
<dbReference type="InterPro" id="IPR003107">
    <property type="entry name" value="HAT"/>
</dbReference>
<evidence type="ECO:0000256" key="1">
    <source>
        <dbReference type="ARBA" id="ARBA00004123"/>
    </source>
</evidence>
<dbReference type="Proteomes" id="UP000320475">
    <property type="component" value="Unassembled WGS sequence"/>
</dbReference>
<comment type="subcellular location">
    <subcellularLocation>
        <location evidence="1">Nucleus</location>
    </subcellularLocation>
</comment>
<gene>
    <name evidence="4" type="ORF">SeLEV6574_g00602</name>
</gene>
<dbReference type="InterPro" id="IPR013633">
    <property type="entry name" value="NRDE-2"/>
</dbReference>
<protein>
    <recommendedName>
        <fullName evidence="6">Suppressor of forked domain-containing protein</fullName>
    </recommendedName>
</protein>
<evidence type="ECO:0000313" key="5">
    <source>
        <dbReference type="Proteomes" id="UP000320475"/>
    </source>
</evidence>